<dbReference type="InterPro" id="IPR004014">
    <property type="entry name" value="ATPase_P-typ_cation-transptr_N"/>
</dbReference>
<dbReference type="Gene3D" id="3.40.1110.10">
    <property type="entry name" value="Calcium-transporting ATPase, cytoplasmic domain N"/>
    <property type="match status" value="1"/>
</dbReference>
<dbReference type="InterPro" id="IPR018303">
    <property type="entry name" value="ATPase_P-typ_P_site"/>
</dbReference>
<dbReference type="InterPro" id="IPR008250">
    <property type="entry name" value="ATPase_P-typ_transduc_dom_A_sf"/>
</dbReference>
<dbReference type="Pfam" id="PF00122">
    <property type="entry name" value="E1-E2_ATPase"/>
    <property type="match status" value="1"/>
</dbReference>
<dbReference type="NCBIfam" id="TIGR01494">
    <property type="entry name" value="ATPase_P-type"/>
    <property type="match status" value="1"/>
</dbReference>
<evidence type="ECO:0008006" key="13">
    <source>
        <dbReference type="Google" id="ProtNLM"/>
    </source>
</evidence>
<keyword evidence="5" id="KW-0460">Magnesium</keyword>
<evidence type="ECO:0000256" key="8">
    <source>
        <dbReference type="SAM" id="Phobius"/>
    </source>
</evidence>
<keyword evidence="7 8" id="KW-0472">Membrane</keyword>
<protein>
    <recommendedName>
        <fullName evidence="13">Cation-transporting P-type ATPase N-terminal domain-containing protein</fullName>
    </recommendedName>
</protein>
<dbReference type="InterPro" id="IPR001757">
    <property type="entry name" value="P_typ_ATPase"/>
</dbReference>
<feature type="non-terminal residue" evidence="11">
    <location>
        <position position="1"/>
    </location>
</feature>
<keyword evidence="12" id="KW-1185">Reference proteome</keyword>
<evidence type="ECO:0000256" key="2">
    <source>
        <dbReference type="ARBA" id="ARBA00022692"/>
    </source>
</evidence>
<dbReference type="PANTHER" id="PTHR24093">
    <property type="entry name" value="CATION TRANSPORTING ATPASE"/>
    <property type="match status" value="1"/>
</dbReference>
<reference evidence="11 12" key="1">
    <citation type="journal article" date="2023" name="Commun. Biol.">
        <title>Genome analysis of Parmales, the sister group of diatoms, reveals the evolutionary specialization of diatoms from phago-mixotrophs to photoautotrophs.</title>
        <authorList>
            <person name="Ban H."/>
            <person name="Sato S."/>
            <person name="Yoshikawa S."/>
            <person name="Yamada K."/>
            <person name="Nakamura Y."/>
            <person name="Ichinomiya M."/>
            <person name="Sato N."/>
            <person name="Blanc-Mathieu R."/>
            <person name="Endo H."/>
            <person name="Kuwata A."/>
            <person name="Ogata H."/>
        </authorList>
    </citation>
    <scope>NUCLEOTIDE SEQUENCE [LARGE SCALE GENOMIC DNA]</scope>
</reference>
<evidence type="ECO:0000256" key="3">
    <source>
        <dbReference type="ARBA" id="ARBA00022741"/>
    </source>
</evidence>
<dbReference type="SUPFAM" id="SSF81665">
    <property type="entry name" value="Calcium ATPase, transmembrane domain M"/>
    <property type="match status" value="1"/>
</dbReference>
<dbReference type="Gene3D" id="3.40.50.1000">
    <property type="entry name" value="HAD superfamily/HAD-like"/>
    <property type="match status" value="1"/>
</dbReference>
<keyword evidence="2 8" id="KW-0812">Transmembrane</keyword>
<evidence type="ECO:0000256" key="1">
    <source>
        <dbReference type="ARBA" id="ARBA00004127"/>
    </source>
</evidence>
<feature type="transmembrane region" description="Helical" evidence="8">
    <location>
        <begin position="302"/>
        <end position="326"/>
    </location>
</feature>
<evidence type="ECO:0000256" key="5">
    <source>
        <dbReference type="ARBA" id="ARBA00022842"/>
    </source>
</evidence>
<evidence type="ECO:0000313" key="12">
    <source>
        <dbReference type="Proteomes" id="UP001165060"/>
    </source>
</evidence>
<evidence type="ECO:0000259" key="10">
    <source>
        <dbReference type="Pfam" id="PF00690"/>
    </source>
</evidence>
<dbReference type="Proteomes" id="UP001165060">
    <property type="component" value="Unassembled WGS sequence"/>
</dbReference>
<dbReference type="InterPro" id="IPR059000">
    <property type="entry name" value="ATPase_P-type_domA"/>
</dbReference>
<dbReference type="EMBL" id="BRYB01000680">
    <property type="protein sequence ID" value="GMI35253.1"/>
    <property type="molecule type" value="Genomic_DNA"/>
</dbReference>
<dbReference type="PROSITE" id="PS00154">
    <property type="entry name" value="ATPASE_E1_E2"/>
    <property type="match status" value="1"/>
</dbReference>
<name>A0ABQ6MYC3_9STRA</name>
<feature type="transmembrane region" description="Helical" evidence="8">
    <location>
        <begin position="260"/>
        <end position="282"/>
    </location>
</feature>
<dbReference type="Pfam" id="PF00690">
    <property type="entry name" value="Cation_ATPase_N"/>
    <property type="match status" value="1"/>
</dbReference>
<dbReference type="SUPFAM" id="SSF81653">
    <property type="entry name" value="Calcium ATPase, transduction domain A"/>
    <property type="match status" value="1"/>
</dbReference>
<gene>
    <name evidence="11" type="ORF">TeGR_g8715</name>
</gene>
<keyword evidence="4" id="KW-0067">ATP-binding</keyword>
<dbReference type="SUPFAM" id="SSF56784">
    <property type="entry name" value="HAD-like"/>
    <property type="match status" value="1"/>
</dbReference>
<feature type="non-terminal residue" evidence="11">
    <location>
        <position position="388"/>
    </location>
</feature>
<evidence type="ECO:0000256" key="7">
    <source>
        <dbReference type="ARBA" id="ARBA00023136"/>
    </source>
</evidence>
<dbReference type="InterPro" id="IPR023299">
    <property type="entry name" value="ATPase_P-typ_cyto_dom_N"/>
</dbReference>
<keyword evidence="3" id="KW-0547">Nucleotide-binding</keyword>
<dbReference type="InterPro" id="IPR023214">
    <property type="entry name" value="HAD_sf"/>
</dbReference>
<comment type="caution">
    <text evidence="11">The sequence shown here is derived from an EMBL/GenBank/DDBJ whole genome shotgun (WGS) entry which is preliminary data.</text>
</comment>
<dbReference type="InterPro" id="IPR036412">
    <property type="entry name" value="HAD-like_sf"/>
</dbReference>
<sequence>PPATLASLNVPADPSGNLSRLSSLTSSSPLLSLLEISPSTGPTPSQLSASLSSHGGNALPSAPPASFASLLVDSIVDDGTVQILIAAALVSLLIGTYSDPATGWIEGAAILSAVAIVALVTAGNDWSKERQFRALDAARADAPDVKVLRGRVTLVRAADVRVGDLVSLEPGDKAPADCVLVGAGGGGLAVDESSLTGEPDAVEKGVGKGEDRFVLSGCNVQRGSGTAVCIAVGPRSQWGAIKLALRSEPANTPLQDKLDVMAAMIGNVGIAAAALTFAALMWIRYKSGSSEPWFQAVLDAFIIAVTIVVVAVPEGLPLAVTISLAFSTKRMLADNNLIRHLQACETMGNATTICSDKTGTLTENKMTVVDSFFGFGKGGGAAADVVFK</sequence>
<proteinExistence type="predicted"/>
<evidence type="ECO:0000313" key="11">
    <source>
        <dbReference type="EMBL" id="GMI35253.1"/>
    </source>
</evidence>
<feature type="transmembrane region" description="Helical" evidence="8">
    <location>
        <begin position="104"/>
        <end position="123"/>
    </location>
</feature>
<dbReference type="PANTHER" id="PTHR24093:SF369">
    <property type="entry name" value="CALCIUM-TRANSPORTING ATPASE"/>
    <property type="match status" value="1"/>
</dbReference>
<dbReference type="InterPro" id="IPR023298">
    <property type="entry name" value="ATPase_P-typ_TM_dom_sf"/>
</dbReference>
<evidence type="ECO:0000256" key="6">
    <source>
        <dbReference type="ARBA" id="ARBA00022989"/>
    </source>
</evidence>
<feature type="domain" description="P-type ATPase A" evidence="9">
    <location>
        <begin position="143"/>
        <end position="242"/>
    </location>
</feature>
<organism evidence="11 12">
    <name type="scientific">Tetraparma gracilis</name>
    <dbReference type="NCBI Taxonomy" id="2962635"/>
    <lineage>
        <taxon>Eukaryota</taxon>
        <taxon>Sar</taxon>
        <taxon>Stramenopiles</taxon>
        <taxon>Ochrophyta</taxon>
        <taxon>Bolidophyceae</taxon>
        <taxon>Parmales</taxon>
        <taxon>Triparmaceae</taxon>
        <taxon>Tetraparma</taxon>
    </lineage>
</organism>
<evidence type="ECO:0000256" key="4">
    <source>
        <dbReference type="ARBA" id="ARBA00022840"/>
    </source>
</evidence>
<dbReference type="Gene3D" id="1.20.1110.10">
    <property type="entry name" value="Calcium-transporting ATPase, transmembrane domain"/>
    <property type="match status" value="1"/>
</dbReference>
<dbReference type="PRINTS" id="PR00119">
    <property type="entry name" value="CATATPASE"/>
</dbReference>
<accession>A0ABQ6MYC3</accession>
<feature type="domain" description="Cation-transporting P-type ATPase N-terminal" evidence="10">
    <location>
        <begin position="30"/>
        <end position="91"/>
    </location>
</feature>
<evidence type="ECO:0000259" key="9">
    <source>
        <dbReference type="Pfam" id="PF00122"/>
    </source>
</evidence>
<keyword evidence="6 8" id="KW-1133">Transmembrane helix</keyword>
<comment type="subcellular location">
    <subcellularLocation>
        <location evidence="1">Endomembrane system</location>
        <topology evidence="1">Multi-pass membrane protein</topology>
    </subcellularLocation>
</comment>
<dbReference type="Gene3D" id="2.70.150.10">
    <property type="entry name" value="Calcium-transporting ATPase, cytoplasmic transduction domain A"/>
    <property type="match status" value="1"/>
</dbReference>